<dbReference type="AlphaFoldDB" id="A0A433A2M9"/>
<protein>
    <submittedName>
        <fullName evidence="2">Uncharacterized protein</fullName>
    </submittedName>
</protein>
<feature type="signal peptide" evidence="1">
    <location>
        <begin position="1"/>
        <end position="21"/>
    </location>
</feature>
<keyword evidence="1" id="KW-0732">Signal</keyword>
<feature type="chain" id="PRO_5019207628" evidence="1">
    <location>
        <begin position="22"/>
        <end position="85"/>
    </location>
</feature>
<evidence type="ECO:0000313" key="3">
    <source>
        <dbReference type="Proteomes" id="UP000268093"/>
    </source>
</evidence>
<evidence type="ECO:0000256" key="1">
    <source>
        <dbReference type="SAM" id="SignalP"/>
    </source>
</evidence>
<gene>
    <name evidence="2" type="ORF">BC936DRAFT_141240</name>
</gene>
<comment type="caution">
    <text evidence="2">The sequence shown here is derived from an EMBL/GenBank/DDBJ whole genome shotgun (WGS) entry which is preliminary data.</text>
</comment>
<dbReference type="EMBL" id="RBNI01019096">
    <property type="protein sequence ID" value="RUO96931.1"/>
    <property type="molecule type" value="Genomic_DNA"/>
</dbReference>
<proteinExistence type="predicted"/>
<accession>A0A433A2M9</accession>
<keyword evidence="3" id="KW-1185">Reference proteome</keyword>
<organism evidence="2 3">
    <name type="scientific">Jimgerdemannia flammicorona</name>
    <dbReference type="NCBI Taxonomy" id="994334"/>
    <lineage>
        <taxon>Eukaryota</taxon>
        <taxon>Fungi</taxon>
        <taxon>Fungi incertae sedis</taxon>
        <taxon>Mucoromycota</taxon>
        <taxon>Mucoromycotina</taxon>
        <taxon>Endogonomycetes</taxon>
        <taxon>Endogonales</taxon>
        <taxon>Endogonaceae</taxon>
        <taxon>Jimgerdemannia</taxon>
    </lineage>
</organism>
<reference evidence="2 3" key="1">
    <citation type="journal article" date="2018" name="New Phytol.">
        <title>Phylogenomics of Endogonaceae and evolution of mycorrhizas within Mucoromycota.</title>
        <authorList>
            <person name="Chang Y."/>
            <person name="Desiro A."/>
            <person name="Na H."/>
            <person name="Sandor L."/>
            <person name="Lipzen A."/>
            <person name="Clum A."/>
            <person name="Barry K."/>
            <person name="Grigoriev I.V."/>
            <person name="Martin F.M."/>
            <person name="Stajich J.E."/>
            <person name="Smith M.E."/>
            <person name="Bonito G."/>
            <person name="Spatafora J.W."/>
        </authorList>
    </citation>
    <scope>NUCLEOTIDE SEQUENCE [LARGE SCALE GENOMIC DNA]</scope>
    <source>
        <strain evidence="2 3">GMNB39</strain>
    </source>
</reference>
<name>A0A433A2M9_9FUNG</name>
<dbReference type="Proteomes" id="UP000268093">
    <property type="component" value="Unassembled WGS sequence"/>
</dbReference>
<dbReference type="OrthoDB" id="200660at2759"/>
<sequence length="85" mass="9358">MGTYALFKVLAVVLASRNTESDGMIADAFVFLVPCSKSKQRLIQRAIKGTPAQARNAVIVLAHIKGKEAVCKEIFEVRDFRFSAD</sequence>
<evidence type="ECO:0000313" key="2">
    <source>
        <dbReference type="EMBL" id="RUO96931.1"/>
    </source>
</evidence>